<keyword evidence="1" id="KW-0812">Transmembrane</keyword>
<accession>A0A418MIM5</accession>
<feature type="transmembrane region" description="Helical" evidence="1">
    <location>
        <begin position="40"/>
        <end position="58"/>
    </location>
</feature>
<dbReference type="EMBL" id="QXED01000001">
    <property type="protein sequence ID" value="RIV27305.1"/>
    <property type="molecule type" value="Genomic_DNA"/>
</dbReference>
<dbReference type="OrthoDB" id="964048at2"/>
<evidence type="ECO:0000313" key="2">
    <source>
        <dbReference type="EMBL" id="RIV27305.1"/>
    </source>
</evidence>
<keyword evidence="1" id="KW-1133">Transmembrane helix</keyword>
<reference evidence="2 3" key="1">
    <citation type="submission" date="2018-08" db="EMBL/GenBank/DDBJ databases">
        <title>Fibrisoma montanum sp. nov., isolated from Danxia mountain soil.</title>
        <authorList>
            <person name="Huang Y."/>
        </authorList>
    </citation>
    <scope>NUCLEOTIDE SEQUENCE [LARGE SCALE GENOMIC DNA]</scope>
    <source>
        <strain evidence="2 3">HYT19</strain>
    </source>
</reference>
<dbReference type="Proteomes" id="UP000283523">
    <property type="component" value="Unassembled WGS sequence"/>
</dbReference>
<dbReference type="AlphaFoldDB" id="A0A418MIM5"/>
<comment type="caution">
    <text evidence="2">The sequence shown here is derived from an EMBL/GenBank/DDBJ whole genome shotgun (WGS) entry which is preliminary data.</text>
</comment>
<sequence>MENTNPFKALEPDAACPAYLKQEVVSEIDMIRNSLQVVEVYAYGIFAVFTVFVSELLPDENQRK</sequence>
<name>A0A418MIM5_9BACT</name>
<protein>
    <submittedName>
        <fullName evidence="2">Uncharacterized protein</fullName>
    </submittedName>
</protein>
<evidence type="ECO:0000313" key="3">
    <source>
        <dbReference type="Proteomes" id="UP000283523"/>
    </source>
</evidence>
<dbReference type="RefSeq" id="WP_119666156.1">
    <property type="nucleotide sequence ID" value="NZ_QXED01000001.1"/>
</dbReference>
<organism evidence="2 3">
    <name type="scientific">Fibrisoma montanum</name>
    <dbReference type="NCBI Taxonomy" id="2305895"/>
    <lineage>
        <taxon>Bacteria</taxon>
        <taxon>Pseudomonadati</taxon>
        <taxon>Bacteroidota</taxon>
        <taxon>Cytophagia</taxon>
        <taxon>Cytophagales</taxon>
        <taxon>Spirosomataceae</taxon>
        <taxon>Fibrisoma</taxon>
    </lineage>
</organism>
<evidence type="ECO:0000256" key="1">
    <source>
        <dbReference type="SAM" id="Phobius"/>
    </source>
</evidence>
<keyword evidence="1" id="KW-0472">Membrane</keyword>
<proteinExistence type="predicted"/>
<keyword evidence="3" id="KW-1185">Reference proteome</keyword>
<gene>
    <name evidence="2" type="ORF">DYU11_03045</name>
</gene>